<dbReference type="RefSeq" id="WP_170206889.1">
    <property type="nucleotide sequence ID" value="NZ_CAJTBP010000001.1"/>
</dbReference>
<comment type="caution">
    <text evidence="2">The sequence shown here is derived from an EMBL/GenBank/DDBJ whole genome shotgun (WGS) entry which is preliminary data.</text>
</comment>
<dbReference type="AlphaFoldDB" id="A0A542XFK7"/>
<keyword evidence="1" id="KW-0472">Membrane</keyword>
<dbReference type="Proteomes" id="UP000318336">
    <property type="component" value="Unassembled WGS sequence"/>
</dbReference>
<dbReference type="EMBL" id="VFOK01000001">
    <property type="protein sequence ID" value="TQL34600.1"/>
    <property type="molecule type" value="Genomic_DNA"/>
</dbReference>
<keyword evidence="3" id="KW-1185">Reference proteome</keyword>
<name>A0A542XFK7_9MICO</name>
<keyword evidence="1" id="KW-0812">Transmembrane</keyword>
<organism evidence="2 3">
    <name type="scientific">Barrientosiimonas humi</name>
    <dbReference type="NCBI Taxonomy" id="999931"/>
    <lineage>
        <taxon>Bacteria</taxon>
        <taxon>Bacillati</taxon>
        <taxon>Actinomycetota</taxon>
        <taxon>Actinomycetes</taxon>
        <taxon>Micrococcales</taxon>
        <taxon>Dermacoccaceae</taxon>
        <taxon>Barrientosiimonas</taxon>
    </lineage>
</organism>
<proteinExistence type="predicted"/>
<keyword evidence="1" id="KW-1133">Transmembrane helix</keyword>
<evidence type="ECO:0000313" key="3">
    <source>
        <dbReference type="Proteomes" id="UP000318336"/>
    </source>
</evidence>
<evidence type="ECO:0000313" key="2">
    <source>
        <dbReference type="EMBL" id="TQL34600.1"/>
    </source>
</evidence>
<protein>
    <submittedName>
        <fullName evidence="2">Uncharacterized protein</fullName>
    </submittedName>
</protein>
<feature type="transmembrane region" description="Helical" evidence="1">
    <location>
        <begin position="35"/>
        <end position="53"/>
    </location>
</feature>
<reference evidence="2 3" key="1">
    <citation type="submission" date="2019-06" db="EMBL/GenBank/DDBJ databases">
        <title>Sequencing the genomes of 1000 actinobacteria strains.</title>
        <authorList>
            <person name="Klenk H.-P."/>
        </authorList>
    </citation>
    <scope>NUCLEOTIDE SEQUENCE [LARGE SCALE GENOMIC DNA]</scope>
    <source>
        <strain evidence="2 3">DSM 24617</strain>
    </source>
</reference>
<accession>A0A542XFK7</accession>
<sequence>MIYSVLLGLSGSIAGLATLLAWTDEREHVRRVARRVLLVSVLVCLAIAVIRAARN</sequence>
<feature type="transmembrane region" description="Helical" evidence="1">
    <location>
        <begin position="6"/>
        <end position="23"/>
    </location>
</feature>
<evidence type="ECO:0000256" key="1">
    <source>
        <dbReference type="SAM" id="Phobius"/>
    </source>
</evidence>
<gene>
    <name evidence="2" type="ORF">FB554_2776</name>
</gene>